<evidence type="ECO:0000256" key="5">
    <source>
        <dbReference type="NCBIfam" id="TIGR01378"/>
    </source>
</evidence>
<evidence type="ECO:0000256" key="4">
    <source>
        <dbReference type="ARBA" id="ARBA00022840"/>
    </source>
</evidence>
<dbReference type="PANTHER" id="PTHR41299">
    <property type="entry name" value="THIAMINE PYROPHOSPHOKINASE"/>
    <property type="match status" value="1"/>
</dbReference>
<dbReference type="InterPro" id="IPR006282">
    <property type="entry name" value="Thi_PPkinase"/>
</dbReference>
<keyword evidence="3" id="KW-0418">Kinase</keyword>
<feature type="domain" description="Thiamin pyrophosphokinase catalytic" evidence="6">
    <location>
        <begin position="26"/>
        <end position="121"/>
    </location>
</feature>
<evidence type="ECO:0000256" key="3">
    <source>
        <dbReference type="ARBA" id="ARBA00022777"/>
    </source>
</evidence>
<dbReference type="RefSeq" id="WP_377066407.1">
    <property type="nucleotide sequence ID" value="NZ_JBHMEC010000003.1"/>
</dbReference>
<dbReference type="CDD" id="cd07995">
    <property type="entry name" value="TPK"/>
    <property type="match status" value="1"/>
</dbReference>
<dbReference type="EC" id="2.7.6.2" evidence="5"/>
<dbReference type="SUPFAM" id="SSF63999">
    <property type="entry name" value="Thiamin pyrophosphokinase, catalytic domain"/>
    <property type="match status" value="1"/>
</dbReference>
<reference evidence="7 8" key="1">
    <citation type="submission" date="2024-09" db="EMBL/GenBank/DDBJ databases">
        <authorList>
            <person name="Sun Q."/>
            <person name="Mori K."/>
        </authorList>
    </citation>
    <scope>NUCLEOTIDE SEQUENCE [LARGE SCALE GENOMIC DNA]</scope>
    <source>
        <strain evidence="7 8">CECT 9424</strain>
    </source>
</reference>
<dbReference type="InterPro" id="IPR036759">
    <property type="entry name" value="TPK_catalytic_sf"/>
</dbReference>
<dbReference type="Proteomes" id="UP001589670">
    <property type="component" value="Unassembled WGS sequence"/>
</dbReference>
<dbReference type="GO" id="GO:0004788">
    <property type="term" value="F:thiamine diphosphokinase activity"/>
    <property type="evidence" value="ECO:0007669"/>
    <property type="project" value="UniProtKB-EC"/>
</dbReference>
<dbReference type="NCBIfam" id="TIGR01378">
    <property type="entry name" value="thi_PPkinase"/>
    <property type="match status" value="1"/>
</dbReference>
<accession>A0ABV5HVW7</accession>
<dbReference type="Pfam" id="PF04263">
    <property type="entry name" value="TPK_catalytic"/>
    <property type="match status" value="1"/>
</dbReference>
<comment type="caution">
    <text evidence="7">The sequence shown here is derived from an EMBL/GenBank/DDBJ whole genome shotgun (WGS) entry which is preliminary data.</text>
</comment>
<evidence type="ECO:0000313" key="8">
    <source>
        <dbReference type="Proteomes" id="UP001589670"/>
    </source>
</evidence>
<evidence type="ECO:0000256" key="1">
    <source>
        <dbReference type="ARBA" id="ARBA00022679"/>
    </source>
</evidence>
<dbReference type="PANTHER" id="PTHR41299:SF1">
    <property type="entry name" value="THIAMINE PYROPHOSPHOKINASE"/>
    <property type="match status" value="1"/>
</dbReference>
<gene>
    <name evidence="7" type="ORF">ACFFU4_01700</name>
</gene>
<proteinExistence type="predicted"/>
<dbReference type="InterPro" id="IPR036371">
    <property type="entry name" value="TPK_B1-bd_sf"/>
</dbReference>
<sequence>MIVRENEAITLIGGAGVAQGDLEAALRLAPLVVAADGGADTALANGLAPRAVIGDFDSISAAARARLADDILHALDDQDSTDFEKCLAHIEAPLIIGLGFTGDRLDHQMAACNALVRHADRRCVLLGAHDLMFLCPPVLDLALEPGCRVSLFPMGAVEGASDGLEWPIGGLNFAPDGRIGTSNRTVGPLNLSVTAPKMLITLPARTLDTVARALGTCTATWSTE</sequence>
<dbReference type="SUPFAM" id="SSF63862">
    <property type="entry name" value="Thiamin pyrophosphokinase, substrate-binding domain"/>
    <property type="match status" value="1"/>
</dbReference>
<keyword evidence="4" id="KW-0067">ATP-binding</keyword>
<protein>
    <recommendedName>
        <fullName evidence="5">Thiamine diphosphokinase</fullName>
        <ecNumber evidence="5">2.7.6.2</ecNumber>
    </recommendedName>
</protein>
<keyword evidence="2" id="KW-0547">Nucleotide-binding</keyword>
<keyword evidence="8" id="KW-1185">Reference proteome</keyword>
<evidence type="ECO:0000256" key="2">
    <source>
        <dbReference type="ARBA" id="ARBA00022741"/>
    </source>
</evidence>
<evidence type="ECO:0000313" key="7">
    <source>
        <dbReference type="EMBL" id="MFB9148462.1"/>
    </source>
</evidence>
<dbReference type="InterPro" id="IPR053149">
    <property type="entry name" value="TPK"/>
</dbReference>
<keyword evidence="1 7" id="KW-0808">Transferase</keyword>
<name>A0ABV5HVW7_9RHOB</name>
<dbReference type="Gene3D" id="3.40.50.10240">
    <property type="entry name" value="Thiamin pyrophosphokinase, catalytic domain"/>
    <property type="match status" value="1"/>
</dbReference>
<evidence type="ECO:0000259" key="6">
    <source>
        <dbReference type="Pfam" id="PF04263"/>
    </source>
</evidence>
<dbReference type="InterPro" id="IPR007371">
    <property type="entry name" value="TPK_catalytic"/>
</dbReference>
<organism evidence="7 8">
    <name type="scientific">Roseovarius ramblicola</name>
    <dbReference type="NCBI Taxonomy" id="2022336"/>
    <lineage>
        <taxon>Bacteria</taxon>
        <taxon>Pseudomonadati</taxon>
        <taxon>Pseudomonadota</taxon>
        <taxon>Alphaproteobacteria</taxon>
        <taxon>Rhodobacterales</taxon>
        <taxon>Roseobacteraceae</taxon>
        <taxon>Roseovarius</taxon>
    </lineage>
</organism>
<dbReference type="EMBL" id="JBHMEC010000003">
    <property type="protein sequence ID" value="MFB9148462.1"/>
    <property type="molecule type" value="Genomic_DNA"/>
</dbReference>